<reference evidence="1 2" key="1">
    <citation type="submission" date="2015-01" db="EMBL/GenBank/DDBJ databases">
        <title>Sequencing and annotation of Micromonospora carbonacea strain JXNU-1 genome.</title>
        <authorList>
            <person name="Long Z."/>
            <person name="Huang Y."/>
            <person name="Jiang Y."/>
        </authorList>
    </citation>
    <scope>NUCLEOTIDE SEQUENCE [LARGE SCALE GENOMIC DNA]</scope>
    <source>
        <strain evidence="1 2">JXNU-1</strain>
    </source>
</reference>
<dbReference type="PATRIC" id="fig|47853.6.peg.1840"/>
<name>A0A0D0VXM5_9ACTN</name>
<dbReference type="EMBL" id="JXSX01000001">
    <property type="protein sequence ID" value="KIR65468.1"/>
    <property type="molecule type" value="Genomic_DNA"/>
</dbReference>
<organism evidence="1 2">
    <name type="scientific">Micromonospora haikouensis</name>
    <dbReference type="NCBI Taxonomy" id="686309"/>
    <lineage>
        <taxon>Bacteria</taxon>
        <taxon>Bacillati</taxon>
        <taxon>Actinomycetota</taxon>
        <taxon>Actinomycetes</taxon>
        <taxon>Micromonosporales</taxon>
        <taxon>Micromonosporaceae</taxon>
        <taxon>Micromonospora</taxon>
    </lineage>
</organism>
<evidence type="ECO:0000313" key="2">
    <source>
        <dbReference type="Proteomes" id="UP000032254"/>
    </source>
</evidence>
<dbReference type="AlphaFoldDB" id="A0A0D0VXM5"/>
<dbReference type="Proteomes" id="UP000032254">
    <property type="component" value="Unassembled WGS sequence"/>
</dbReference>
<keyword evidence="2" id="KW-1185">Reference proteome</keyword>
<protein>
    <submittedName>
        <fullName evidence="1">Uncharacterized protein</fullName>
    </submittedName>
</protein>
<accession>A0A0D0VXM5</accession>
<dbReference type="RefSeq" id="WP_043962259.1">
    <property type="nucleotide sequence ID" value="NZ_JBEZEN010000027.1"/>
</dbReference>
<evidence type="ECO:0000313" key="1">
    <source>
        <dbReference type="EMBL" id="KIR65468.1"/>
    </source>
</evidence>
<sequence>MVTTAWRPRVSICAFIDDYPVLLSGITPGNDQVLATLGVAPHEWARSFAGRPGVYVARGTVELLEVVDAILDRVPAAPSWRAFLSSPASDPRWSDSSP</sequence>
<dbReference type="GeneID" id="301304206"/>
<dbReference type="OrthoDB" id="9785707at2"/>
<proteinExistence type="predicted"/>
<comment type="caution">
    <text evidence="1">The sequence shown here is derived from an EMBL/GenBank/DDBJ whole genome shotgun (WGS) entry which is preliminary data.</text>
</comment>
<gene>
    <name evidence="1" type="ORF">TK50_08660</name>
</gene>